<dbReference type="Proteomes" id="UP000185999">
    <property type="component" value="Unassembled WGS sequence"/>
</dbReference>
<sequence>MSTKIRVETLSSDNLEDWDYALLDNDDVNKNRKRGEYHGENRKKIDDYIEERRLKQHIVHDYSFDSMSH</sequence>
<dbReference type="OrthoDB" id="9954958at2"/>
<organism evidence="1 2">
    <name type="scientific">Neptunomonas antarctica</name>
    <dbReference type="NCBI Taxonomy" id="619304"/>
    <lineage>
        <taxon>Bacteria</taxon>
        <taxon>Pseudomonadati</taxon>
        <taxon>Pseudomonadota</taxon>
        <taxon>Gammaproteobacteria</taxon>
        <taxon>Oceanospirillales</taxon>
        <taxon>Oceanospirillaceae</taxon>
        <taxon>Neptunomonas</taxon>
    </lineage>
</organism>
<name>A0A1N7KDP4_9GAMM</name>
<dbReference type="RefSeq" id="WP_054341494.1">
    <property type="nucleotide sequence ID" value="NZ_FTOE01000002.1"/>
</dbReference>
<evidence type="ECO:0000313" key="2">
    <source>
        <dbReference type="Proteomes" id="UP000185999"/>
    </source>
</evidence>
<dbReference type="EMBL" id="FTOE01000002">
    <property type="protein sequence ID" value="SIS59708.1"/>
    <property type="molecule type" value="Genomic_DNA"/>
</dbReference>
<reference evidence="2" key="1">
    <citation type="submission" date="2017-01" db="EMBL/GenBank/DDBJ databases">
        <authorList>
            <person name="Varghese N."/>
            <person name="Submissions S."/>
        </authorList>
    </citation>
    <scope>NUCLEOTIDE SEQUENCE [LARGE SCALE GENOMIC DNA]</scope>
    <source>
        <strain evidence="2">DSM 22306</strain>
    </source>
</reference>
<proteinExistence type="predicted"/>
<dbReference type="AlphaFoldDB" id="A0A1N7KDP4"/>
<gene>
    <name evidence="1" type="ORF">SAMN05421760_102359</name>
</gene>
<evidence type="ECO:0000313" key="1">
    <source>
        <dbReference type="EMBL" id="SIS59708.1"/>
    </source>
</evidence>
<protein>
    <submittedName>
        <fullName evidence="1">Uncharacterized protein</fullName>
    </submittedName>
</protein>
<accession>A0A1N7KDP4</accession>
<keyword evidence="2" id="KW-1185">Reference proteome</keyword>